<dbReference type="AlphaFoldDB" id="A0A699YTR1"/>
<evidence type="ECO:0000313" key="3">
    <source>
        <dbReference type="Proteomes" id="UP000485058"/>
    </source>
</evidence>
<gene>
    <name evidence="2" type="ORF">HaLaN_05441</name>
</gene>
<protein>
    <submittedName>
        <fullName evidence="2">Uncharacterized protein</fullName>
    </submittedName>
</protein>
<comment type="caution">
    <text evidence="2">The sequence shown here is derived from an EMBL/GenBank/DDBJ whole genome shotgun (WGS) entry which is preliminary data.</text>
</comment>
<dbReference type="Proteomes" id="UP000485058">
    <property type="component" value="Unassembled WGS sequence"/>
</dbReference>
<dbReference type="EMBL" id="BLLF01000293">
    <property type="protein sequence ID" value="GFH10174.1"/>
    <property type="molecule type" value="Genomic_DNA"/>
</dbReference>
<feature type="transmembrane region" description="Helical" evidence="1">
    <location>
        <begin position="52"/>
        <end position="69"/>
    </location>
</feature>
<evidence type="ECO:0000256" key="1">
    <source>
        <dbReference type="SAM" id="Phobius"/>
    </source>
</evidence>
<sequence length="153" mass="16884">MRLKCYAHHHTRRSCEDTTTRRANARLIASKAAHSWLTWPSRVKGGASRTRVCVFAAVSGLTALFVFLLQQPGLTSSVRLVREPVELACVSWRSTDWCHPHGRRVPAWDADCSAKAPEGGMTTALVECGVHDFTCEEKCKQLTADSSLGEQSD</sequence>
<reference evidence="2 3" key="1">
    <citation type="submission" date="2020-02" db="EMBL/GenBank/DDBJ databases">
        <title>Draft genome sequence of Haematococcus lacustris strain NIES-144.</title>
        <authorList>
            <person name="Morimoto D."/>
            <person name="Nakagawa S."/>
            <person name="Yoshida T."/>
            <person name="Sawayama S."/>
        </authorList>
    </citation>
    <scope>NUCLEOTIDE SEQUENCE [LARGE SCALE GENOMIC DNA]</scope>
    <source>
        <strain evidence="2 3">NIES-144</strain>
    </source>
</reference>
<organism evidence="2 3">
    <name type="scientific">Haematococcus lacustris</name>
    <name type="common">Green alga</name>
    <name type="synonym">Haematococcus pluvialis</name>
    <dbReference type="NCBI Taxonomy" id="44745"/>
    <lineage>
        <taxon>Eukaryota</taxon>
        <taxon>Viridiplantae</taxon>
        <taxon>Chlorophyta</taxon>
        <taxon>core chlorophytes</taxon>
        <taxon>Chlorophyceae</taxon>
        <taxon>CS clade</taxon>
        <taxon>Chlamydomonadales</taxon>
        <taxon>Haematococcaceae</taxon>
        <taxon>Haematococcus</taxon>
    </lineage>
</organism>
<accession>A0A699YTR1</accession>
<name>A0A699YTR1_HAELA</name>
<keyword evidence="1" id="KW-0812">Transmembrane</keyword>
<evidence type="ECO:0000313" key="2">
    <source>
        <dbReference type="EMBL" id="GFH10174.1"/>
    </source>
</evidence>
<proteinExistence type="predicted"/>
<keyword evidence="1" id="KW-0472">Membrane</keyword>
<keyword evidence="1" id="KW-1133">Transmembrane helix</keyword>
<keyword evidence="3" id="KW-1185">Reference proteome</keyword>